<proteinExistence type="inferred from homology"/>
<evidence type="ECO:0000256" key="4">
    <source>
        <dbReference type="ARBA" id="ARBA00022723"/>
    </source>
</evidence>
<accession>A0A6L5X655</accession>
<comment type="caution">
    <text evidence="10">The sequence shown here is derived from an EMBL/GenBank/DDBJ whole genome shotgun (WGS) entry which is preliminary data.</text>
</comment>
<dbReference type="InterPro" id="IPR002716">
    <property type="entry name" value="PIN_dom"/>
</dbReference>
<comment type="function">
    <text evidence="8">Toxic component of a toxin-antitoxin (TA) system. An RNase.</text>
</comment>
<evidence type="ECO:0000256" key="3">
    <source>
        <dbReference type="ARBA" id="ARBA00022722"/>
    </source>
</evidence>
<dbReference type="GO" id="GO:0016787">
    <property type="term" value="F:hydrolase activity"/>
    <property type="evidence" value="ECO:0007669"/>
    <property type="project" value="UniProtKB-KW"/>
</dbReference>
<dbReference type="GO" id="GO:0004540">
    <property type="term" value="F:RNA nuclease activity"/>
    <property type="evidence" value="ECO:0007669"/>
    <property type="project" value="InterPro"/>
</dbReference>
<feature type="domain" description="PIN" evidence="9">
    <location>
        <begin position="1"/>
        <end position="121"/>
    </location>
</feature>
<keyword evidence="6 8" id="KW-0460">Magnesium</keyword>
<dbReference type="GO" id="GO:0000287">
    <property type="term" value="F:magnesium ion binding"/>
    <property type="evidence" value="ECO:0007669"/>
    <property type="project" value="UniProtKB-UniRule"/>
</dbReference>
<dbReference type="CDD" id="cd09881">
    <property type="entry name" value="PIN_VapC4-5_FitB-like"/>
    <property type="match status" value="1"/>
</dbReference>
<dbReference type="HAMAP" id="MF_00265">
    <property type="entry name" value="VapC_Nob1"/>
    <property type="match status" value="1"/>
</dbReference>
<evidence type="ECO:0000256" key="5">
    <source>
        <dbReference type="ARBA" id="ARBA00022801"/>
    </source>
</evidence>
<sequence length="132" mass="14746">MRFMLDTNMVIYIIRHKPESVLEHFQQYDPAEFCISAITLAEMQYGISKSSKPEKNQLALASFLSNIAVLPFEEDAAVEYGDIRSGLEKKGTAIGPNDMLIAAHARALDLTVVTNNTKEFARVPGLKLDNWT</sequence>
<dbReference type="Proteomes" id="UP000481852">
    <property type="component" value="Unassembled WGS sequence"/>
</dbReference>
<evidence type="ECO:0000256" key="1">
    <source>
        <dbReference type="ARBA" id="ARBA00001946"/>
    </source>
</evidence>
<protein>
    <recommendedName>
        <fullName evidence="8">Ribonuclease VapC</fullName>
        <shortName evidence="8">RNase VapC</shortName>
        <ecNumber evidence="8">3.1.-.-</ecNumber>
    </recommendedName>
    <alternativeName>
        <fullName evidence="8">Toxin VapC</fullName>
    </alternativeName>
</protein>
<organism evidence="10 11">
    <name type="scientific">Porcincola intestinalis</name>
    <dbReference type="NCBI Taxonomy" id="2606632"/>
    <lineage>
        <taxon>Bacteria</taxon>
        <taxon>Bacillati</taxon>
        <taxon>Bacillota</taxon>
        <taxon>Clostridia</taxon>
        <taxon>Lachnospirales</taxon>
        <taxon>Lachnospiraceae</taxon>
        <taxon>Porcincola</taxon>
    </lineage>
</organism>
<dbReference type="Gene3D" id="3.40.50.1010">
    <property type="entry name" value="5'-nuclease"/>
    <property type="match status" value="1"/>
</dbReference>
<keyword evidence="5 8" id="KW-0378">Hydrolase</keyword>
<dbReference type="GO" id="GO:0090729">
    <property type="term" value="F:toxin activity"/>
    <property type="evidence" value="ECO:0007669"/>
    <property type="project" value="UniProtKB-KW"/>
</dbReference>
<comment type="similarity">
    <text evidence="7 8">Belongs to the PINc/VapC protein family.</text>
</comment>
<feature type="binding site" evidence="8">
    <location>
        <position position="98"/>
    </location>
    <ligand>
        <name>Mg(2+)</name>
        <dbReference type="ChEBI" id="CHEBI:18420"/>
    </ligand>
</feature>
<reference evidence="10 11" key="1">
    <citation type="submission" date="2019-08" db="EMBL/GenBank/DDBJ databases">
        <title>In-depth cultivation of the pig gut microbiome towards novel bacterial diversity and tailored functional studies.</title>
        <authorList>
            <person name="Wylensek D."/>
            <person name="Hitch T.C.A."/>
            <person name="Clavel T."/>
        </authorList>
    </citation>
    <scope>NUCLEOTIDE SEQUENCE [LARGE SCALE GENOMIC DNA]</scope>
    <source>
        <strain evidence="10 11">Oil+RF-744-WCA-WT-11</strain>
    </source>
</reference>
<evidence type="ECO:0000313" key="10">
    <source>
        <dbReference type="EMBL" id="MSS14873.1"/>
    </source>
</evidence>
<comment type="cofactor">
    <cofactor evidence="1 8">
        <name>Mg(2+)</name>
        <dbReference type="ChEBI" id="CHEBI:18420"/>
    </cofactor>
</comment>
<name>A0A6L5X655_9FIRM</name>
<keyword evidence="4 8" id="KW-0479">Metal-binding</keyword>
<dbReference type="InterPro" id="IPR029060">
    <property type="entry name" value="PIN-like_dom_sf"/>
</dbReference>
<dbReference type="InterPro" id="IPR050556">
    <property type="entry name" value="Type_II_TA_system_RNase"/>
</dbReference>
<evidence type="ECO:0000256" key="8">
    <source>
        <dbReference type="HAMAP-Rule" id="MF_00265"/>
    </source>
</evidence>
<evidence type="ECO:0000256" key="2">
    <source>
        <dbReference type="ARBA" id="ARBA00022649"/>
    </source>
</evidence>
<dbReference type="PANTHER" id="PTHR33653:SF1">
    <property type="entry name" value="RIBONUCLEASE VAPC2"/>
    <property type="match status" value="1"/>
</dbReference>
<dbReference type="PANTHER" id="PTHR33653">
    <property type="entry name" value="RIBONUCLEASE VAPC2"/>
    <property type="match status" value="1"/>
</dbReference>
<gene>
    <name evidence="8" type="primary">vapC</name>
    <name evidence="10" type="ORF">FYJ35_07415</name>
</gene>
<dbReference type="EMBL" id="VULZ01000006">
    <property type="protein sequence ID" value="MSS14873.1"/>
    <property type="molecule type" value="Genomic_DNA"/>
</dbReference>
<keyword evidence="8" id="KW-0800">Toxin</keyword>
<dbReference type="Pfam" id="PF01850">
    <property type="entry name" value="PIN"/>
    <property type="match status" value="1"/>
</dbReference>
<dbReference type="InterPro" id="IPR022907">
    <property type="entry name" value="VapC_family"/>
</dbReference>
<keyword evidence="3 8" id="KW-0540">Nuclease</keyword>
<evidence type="ECO:0000256" key="7">
    <source>
        <dbReference type="ARBA" id="ARBA00038093"/>
    </source>
</evidence>
<dbReference type="SMART" id="SM00670">
    <property type="entry name" value="PINc"/>
    <property type="match status" value="1"/>
</dbReference>
<dbReference type="SUPFAM" id="SSF88723">
    <property type="entry name" value="PIN domain-like"/>
    <property type="match status" value="1"/>
</dbReference>
<evidence type="ECO:0000313" key="11">
    <source>
        <dbReference type="Proteomes" id="UP000481852"/>
    </source>
</evidence>
<keyword evidence="11" id="KW-1185">Reference proteome</keyword>
<evidence type="ECO:0000256" key="6">
    <source>
        <dbReference type="ARBA" id="ARBA00022842"/>
    </source>
</evidence>
<evidence type="ECO:0000259" key="9">
    <source>
        <dbReference type="SMART" id="SM00670"/>
    </source>
</evidence>
<keyword evidence="2 8" id="KW-1277">Toxin-antitoxin system</keyword>
<dbReference type="EC" id="3.1.-.-" evidence="8"/>
<dbReference type="AlphaFoldDB" id="A0A6L5X655"/>
<feature type="binding site" evidence="8">
    <location>
        <position position="6"/>
    </location>
    <ligand>
        <name>Mg(2+)</name>
        <dbReference type="ChEBI" id="CHEBI:18420"/>
    </ligand>
</feature>